<evidence type="ECO:0000313" key="3">
    <source>
        <dbReference type="Proteomes" id="UP000284824"/>
    </source>
</evidence>
<name>A0A438M5B6_9ACTN</name>
<feature type="transmembrane region" description="Helical" evidence="1">
    <location>
        <begin position="12"/>
        <end position="33"/>
    </location>
</feature>
<comment type="caution">
    <text evidence="2">The sequence shown here is derived from an EMBL/GenBank/DDBJ whole genome shotgun (WGS) entry which is preliminary data.</text>
</comment>
<organism evidence="2 3">
    <name type="scientific">Nonomuraea polychroma</name>
    <dbReference type="NCBI Taxonomy" id="46176"/>
    <lineage>
        <taxon>Bacteria</taxon>
        <taxon>Bacillati</taxon>
        <taxon>Actinomycetota</taxon>
        <taxon>Actinomycetes</taxon>
        <taxon>Streptosporangiales</taxon>
        <taxon>Streptosporangiaceae</taxon>
        <taxon>Nonomuraea</taxon>
    </lineage>
</organism>
<feature type="transmembrane region" description="Helical" evidence="1">
    <location>
        <begin position="39"/>
        <end position="64"/>
    </location>
</feature>
<feature type="transmembrane region" description="Helical" evidence="1">
    <location>
        <begin position="178"/>
        <end position="197"/>
    </location>
</feature>
<keyword evidence="1" id="KW-1133">Transmembrane helix</keyword>
<proteinExistence type="predicted"/>
<evidence type="ECO:0000313" key="2">
    <source>
        <dbReference type="EMBL" id="RVX41050.1"/>
    </source>
</evidence>
<keyword evidence="1" id="KW-0472">Membrane</keyword>
<sequence>MLVIQLIRPIVRAIDWIPLAVTGTLAVVMASVIEAGSTLSVGTAFTLLRMMGVMLGAAAGFAVIDEMTASTDATPVPRQWLRCGFGGLTAGLLWGMACAIAATRLPQGGQLRVAGMAVEAAVCIAIGLLTASIAGRMHQGKAAALAGMGSLLVIVSVSLVLRGPYWPWLYPDEENWEIVHYGWLAVLLPVLVALNWASRDLR</sequence>
<dbReference type="AlphaFoldDB" id="A0A438M5B6"/>
<gene>
    <name evidence="2" type="ORF">EDD27_3506</name>
</gene>
<dbReference type="EMBL" id="SAUN01000001">
    <property type="protein sequence ID" value="RVX41050.1"/>
    <property type="molecule type" value="Genomic_DNA"/>
</dbReference>
<evidence type="ECO:0000256" key="1">
    <source>
        <dbReference type="SAM" id="Phobius"/>
    </source>
</evidence>
<reference evidence="2 3" key="1">
    <citation type="submission" date="2019-01" db="EMBL/GenBank/DDBJ databases">
        <title>Sequencing the genomes of 1000 actinobacteria strains.</title>
        <authorList>
            <person name="Klenk H.-P."/>
        </authorList>
    </citation>
    <scope>NUCLEOTIDE SEQUENCE [LARGE SCALE GENOMIC DNA]</scope>
    <source>
        <strain evidence="2 3">DSM 43925</strain>
    </source>
</reference>
<feature type="transmembrane region" description="Helical" evidence="1">
    <location>
        <begin position="143"/>
        <end position="166"/>
    </location>
</feature>
<feature type="transmembrane region" description="Helical" evidence="1">
    <location>
        <begin position="85"/>
        <end position="105"/>
    </location>
</feature>
<feature type="transmembrane region" description="Helical" evidence="1">
    <location>
        <begin position="111"/>
        <end position="131"/>
    </location>
</feature>
<accession>A0A438M5B6</accession>
<keyword evidence="3" id="KW-1185">Reference proteome</keyword>
<dbReference type="Proteomes" id="UP000284824">
    <property type="component" value="Unassembled WGS sequence"/>
</dbReference>
<keyword evidence="1" id="KW-0812">Transmembrane</keyword>
<protein>
    <submittedName>
        <fullName evidence="2">Uncharacterized protein</fullName>
    </submittedName>
</protein>